<name>A0A9Y1BKG8_9ARCH</name>
<gene>
    <name evidence="1" type="ORF">K9W45_08685</name>
</gene>
<proteinExistence type="predicted"/>
<organism evidence="1">
    <name type="scientific">Candidatus Heimdallarchaeum aukensis</name>
    <dbReference type="NCBI Taxonomy" id="2876573"/>
    <lineage>
        <taxon>Archaea</taxon>
        <taxon>Promethearchaeati</taxon>
        <taxon>Candidatus Heimdallarchaeota</taxon>
        <taxon>Candidatus Heimdallarchaeia (ex Rinke et al. 2021) (nom. nud.)</taxon>
        <taxon>Candidatus Heimdallarchaeales</taxon>
        <taxon>Candidatus Heimdallarchaeaceae</taxon>
        <taxon>Candidatus Heimdallarchaeum</taxon>
    </lineage>
</organism>
<reference evidence="1" key="1">
    <citation type="journal article" date="2022" name="Nat. Microbiol.">
        <title>Unique mobile elements and scalable gene flow at the prokaryote-eukaryote boundary revealed by circularized Asgard archaea genomes.</title>
        <authorList>
            <person name="Wu F."/>
            <person name="Speth D.R."/>
            <person name="Philosof A."/>
            <person name="Cremiere A."/>
            <person name="Narayanan A."/>
            <person name="Barco R.A."/>
            <person name="Connon S.A."/>
            <person name="Amend J.P."/>
            <person name="Antoshechkin I.A."/>
            <person name="Orphan V.J."/>
        </authorList>
    </citation>
    <scope>NUCLEOTIDE SEQUENCE</scope>
    <source>
        <strain evidence="1">PM71</strain>
    </source>
</reference>
<sequence>MKKIVYKNANLNIWNLLRCSTITELFHLLKEQQELDLERNNLKKISKLRVDSITRLELESLKLFFMIFINKIIKEIESSIYSKVGKKEFEKKYKHFFRTINEIEIEAFIRIILFLAGIKEEVIFVNDPRAYVERFQLIYILSTLTTKYVVELIGTAEETLCFGKFGKRKNNGFDQLLLARDASGKYIIKTINLKFNGSNNVYFRRKSKIFEKINSEIGSLDEAVKEKKELVRMLIRKRRSSLHDIGLDFLRKEKNGDLKEALIKSGLDLDTINLILNAAIKQHQLISLLENGWTFEATKNLQGYLVVTNDIVNYIDLVSENNSIVRIEATDLQPRINLDFIEIPSFEEKNENKNIFKKIDNLLLTRLKKRKFVYNLENKYSFIETIIKIQDVLYNIITKEGLFKDFEVLSSCETKHRLEFIGCKDELFYYYSYLEKWASRYAIRTYDEIVLNLVPTNERFSLITKISESKNIETINNIKSFTEQIFKEIIKKIENVDFTCLSLEEIENILANNSSIAKKVTEFFKFKVGTIDGNWIGHKITEKRNISKDTFVILENERGDLLRVSENRKSPLITCKFNLLNELMKNVDIKNFSPVLLHEPMYFKIDKKGKLFVDFGNSRMIEKREAWIKYLKEKYNLSEGKLSILKKRAGLSTAIKQGMSINGVNMLKGKEEDIALIILIMWEYQQVWNKVGEKFVELIKEKGFSNARKENDRKENAKKEYEVTNQNKIRVKEGKQKREYKVKLVGEKEKKPNVQKKKVNLPEENELVKKYLKKLREIAESEVFKDKKGEIITIIGKLKM</sequence>
<accession>A0A9Y1BKG8</accession>
<dbReference type="EMBL" id="CP084166">
    <property type="protein sequence ID" value="UJG39919.1"/>
    <property type="molecule type" value="Genomic_DNA"/>
</dbReference>
<evidence type="ECO:0000313" key="1">
    <source>
        <dbReference type="EMBL" id="UJG39919.1"/>
    </source>
</evidence>
<dbReference type="Proteomes" id="UP001201020">
    <property type="component" value="Chromosome"/>
</dbReference>
<protein>
    <submittedName>
        <fullName evidence="1">Uncharacterized protein</fullName>
    </submittedName>
</protein>
<dbReference type="AlphaFoldDB" id="A0A9Y1BKG8"/>